<gene>
    <name evidence="8" type="ORF">C7Y72_06115</name>
</gene>
<dbReference type="AlphaFoldDB" id="A0A2T4UJ40"/>
<dbReference type="EMBL" id="PYYB01000001">
    <property type="protein sequence ID" value="PTL59256.1"/>
    <property type="molecule type" value="Genomic_DNA"/>
</dbReference>
<dbReference type="InterPro" id="IPR040523">
    <property type="entry name" value="AsnC_trans_reg2"/>
</dbReference>
<dbReference type="RefSeq" id="WP_107567713.1">
    <property type="nucleotide sequence ID" value="NZ_PYYB01000001.1"/>
</dbReference>
<dbReference type="InterPro" id="IPR050684">
    <property type="entry name" value="HTH-Siroheme_Decarb"/>
</dbReference>
<dbReference type="Proteomes" id="UP000240739">
    <property type="component" value="Unassembled WGS sequence"/>
</dbReference>
<comment type="similarity">
    <text evidence="3">Belongs to the Ahb/Nir family.</text>
</comment>
<organism evidence="8 9">
    <name type="scientific">Paraconexibacter algicola</name>
    <dbReference type="NCBI Taxonomy" id="2133960"/>
    <lineage>
        <taxon>Bacteria</taxon>
        <taxon>Bacillati</taxon>
        <taxon>Actinomycetota</taxon>
        <taxon>Thermoleophilia</taxon>
        <taxon>Solirubrobacterales</taxon>
        <taxon>Paraconexibacteraceae</taxon>
        <taxon>Paraconexibacter</taxon>
    </lineage>
</organism>
<feature type="domain" description="Siroheme decarboxylase NirL-like HTH" evidence="7">
    <location>
        <begin position="210"/>
        <end position="256"/>
    </location>
</feature>
<evidence type="ECO:0000259" key="7">
    <source>
        <dbReference type="Pfam" id="PF22451"/>
    </source>
</evidence>
<dbReference type="OrthoDB" id="3453230at2"/>
<evidence type="ECO:0000256" key="3">
    <source>
        <dbReference type="ARBA" id="ARBA00023457"/>
    </source>
</evidence>
<dbReference type="Gene3D" id="3.30.70.3460">
    <property type="match status" value="2"/>
</dbReference>
<evidence type="ECO:0000256" key="2">
    <source>
        <dbReference type="ARBA" id="ARBA00023444"/>
    </source>
</evidence>
<accession>A0A2T4UJ40</accession>
<evidence type="ECO:0000256" key="1">
    <source>
        <dbReference type="ARBA" id="ARBA00023239"/>
    </source>
</evidence>
<dbReference type="GO" id="GO:0016829">
    <property type="term" value="F:lyase activity"/>
    <property type="evidence" value="ECO:0007669"/>
    <property type="project" value="UniProtKB-KW"/>
</dbReference>
<keyword evidence="9" id="KW-1185">Reference proteome</keyword>
<comment type="pathway">
    <text evidence="2">Porphyrin-containing compound metabolism.</text>
</comment>
<feature type="domain" description="Siroheme decarboxylase AsnC-like ligand binding" evidence="6">
    <location>
        <begin position="94"/>
        <end position="175"/>
    </location>
</feature>
<evidence type="ECO:0000259" key="6">
    <source>
        <dbReference type="Pfam" id="PF17805"/>
    </source>
</evidence>
<dbReference type="EC" id="4.1.1.111" evidence="4"/>
<feature type="domain" description="Siroheme decarboxylase AsnC-like ligand binding" evidence="6">
    <location>
        <begin position="266"/>
        <end position="351"/>
    </location>
</feature>
<evidence type="ECO:0000256" key="5">
    <source>
        <dbReference type="ARBA" id="ARBA00048470"/>
    </source>
</evidence>
<keyword evidence="1" id="KW-0456">Lyase</keyword>
<reference evidence="8 9" key="1">
    <citation type="submission" date="2018-03" db="EMBL/GenBank/DDBJ databases">
        <title>Aquarubrobacter algicola gen. nov., sp. nov., a novel actinobacterium isolated from shallow eutrophic lake during the end of cyanobacterial harmful algal blooms.</title>
        <authorList>
            <person name="Chun S.J."/>
        </authorList>
    </citation>
    <scope>NUCLEOTIDE SEQUENCE [LARGE SCALE GENOMIC DNA]</scope>
    <source>
        <strain evidence="8 9">Seoho-28</strain>
    </source>
</reference>
<dbReference type="InterPro" id="IPR036388">
    <property type="entry name" value="WH-like_DNA-bd_sf"/>
</dbReference>
<name>A0A2T4UJ40_9ACTN</name>
<dbReference type="Pfam" id="PF17805">
    <property type="entry name" value="AsnC_trans_reg2"/>
    <property type="match status" value="2"/>
</dbReference>
<dbReference type="PANTHER" id="PTHR43413:SF1">
    <property type="entry name" value="SIROHEME DECARBOXYLASE NIRL SUBUNIT"/>
    <property type="match status" value="1"/>
</dbReference>
<protein>
    <recommendedName>
        <fullName evidence="4">siroheme decarboxylase</fullName>
        <ecNumber evidence="4">4.1.1.111</ecNumber>
    </recommendedName>
</protein>
<evidence type="ECO:0000256" key="4">
    <source>
        <dbReference type="ARBA" id="ARBA00023471"/>
    </source>
</evidence>
<sequence length="372" mass="41883">MADVTPTESPDGISDDTSKLKIRERKDGAAVPLSELDRRILDLMQGQFPLDTHPYARVAEKAGCSEAELLATIERLLKDRIIRQVTPIYDTRALGYGSMLVAAKVDPEHTWRPAKIINSHPGVSHNYLRNHEFNMWFTLAVEEDSKLGLQGTLDVLQELTGAESIRQLPTLKLFKIRMDLEMSGDTDSLSKQGVAEDPVELDKVPYDDLDRAVIRETQGDLPVVSEPYAQAAARLGMTQTQLLDHLAGMQERGILRRVAAILYHRRAGFSANGMGVWKVPDDKIMEIGPAMAAFRGISHCYQRPTYEDWPYSVFTMAHGRSKEECDAVLDTIAEKTGITERATLYSSTEFKKIRLLYFTDDFRTWEREHAGV</sequence>
<dbReference type="PANTHER" id="PTHR43413">
    <property type="entry name" value="TRANSCRIPTIONAL REGULATOR, ASNC FAMILY"/>
    <property type="match status" value="1"/>
</dbReference>
<evidence type="ECO:0000313" key="8">
    <source>
        <dbReference type="EMBL" id="PTL59256.1"/>
    </source>
</evidence>
<feature type="domain" description="Siroheme decarboxylase NirL-like HTH" evidence="7">
    <location>
        <begin position="37"/>
        <end position="83"/>
    </location>
</feature>
<evidence type="ECO:0000313" key="9">
    <source>
        <dbReference type="Proteomes" id="UP000240739"/>
    </source>
</evidence>
<comment type="catalytic activity">
    <reaction evidence="5">
        <text>siroheme + 2 H(+) = 12,18-didecarboxysiroheme + 2 CO2</text>
        <dbReference type="Rhea" id="RHEA:19093"/>
        <dbReference type="ChEBI" id="CHEBI:15378"/>
        <dbReference type="ChEBI" id="CHEBI:16526"/>
        <dbReference type="ChEBI" id="CHEBI:60052"/>
        <dbReference type="ChEBI" id="CHEBI:140497"/>
        <dbReference type="EC" id="4.1.1.111"/>
    </reaction>
</comment>
<comment type="caution">
    <text evidence="8">The sequence shown here is derived from an EMBL/GenBank/DDBJ whole genome shotgun (WGS) entry which is preliminary data.</text>
</comment>
<dbReference type="Pfam" id="PF22451">
    <property type="entry name" value="NirdL-like_HTH"/>
    <property type="match status" value="2"/>
</dbReference>
<dbReference type="Gene3D" id="1.10.10.10">
    <property type="entry name" value="Winged helix-like DNA-binding domain superfamily/Winged helix DNA-binding domain"/>
    <property type="match status" value="1"/>
</dbReference>
<proteinExistence type="inferred from homology"/>
<dbReference type="InterPro" id="IPR053953">
    <property type="entry name" value="NirdL-like_HTH"/>
</dbReference>